<protein>
    <submittedName>
        <fullName evidence="1">Uncharacterized protein</fullName>
    </submittedName>
</protein>
<evidence type="ECO:0000313" key="2">
    <source>
        <dbReference type="Proteomes" id="UP000002892"/>
    </source>
</evidence>
<organism evidence="1 2">
    <name type="scientific">Desulfosporosinus acidiphilus (strain DSM 22704 / JCM 16185 / SJ4)</name>
    <dbReference type="NCBI Taxonomy" id="646529"/>
    <lineage>
        <taxon>Bacteria</taxon>
        <taxon>Bacillati</taxon>
        <taxon>Bacillota</taxon>
        <taxon>Clostridia</taxon>
        <taxon>Eubacteriales</taxon>
        <taxon>Desulfitobacteriaceae</taxon>
        <taxon>Desulfosporosinus</taxon>
    </lineage>
</organism>
<gene>
    <name evidence="1" type="ordered locus">Desaci_4787</name>
</gene>
<dbReference type="KEGG" id="dai:Desaci_4787"/>
<sequence length="86" mass="9889">MGFKDKDWEDYQSGYSSYGDESLRYGRVDEGVDSNVIRLSPTELIVQGGTKVVGPAHLNDHYFGKKETEHFTGPQHLKDFYFGKRR</sequence>
<reference evidence="2" key="1">
    <citation type="journal article" date="2012" name="J. Bacteriol.">
        <title>Complete genome sequences of Desulfosporosinus orientis DSM765T, Desulfosporosinus youngiae DSM17734T, Desulfosporosinus meridiei DSM13257T, and Desulfosporosinus acidiphilus DSM22704T.</title>
        <authorList>
            <person name="Pester M."/>
            <person name="Brambilla E."/>
            <person name="Alazard D."/>
            <person name="Rattei T."/>
            <person name="Weinmaier T."/>
            <person name="Han J."/>
            <person name="Lucas S."/>
            <person name="Lapidus A."/>
            <person name="Cheng J.F."/>
            <person name="Goodwin L."/>
            <person name="Pitluck S."/>
            <person name="Peters L."/>
            <person name="Ovchinnikova G."/>
            <person name="Teshima H."/>
            <person name="Detter J.C."/>
            <person name="Han C.S."/>
            <person name="Tapia R."/>
            <person name="Land M.L."/>
            <person name="Hauser L."/>
            <person name="Kyrpides N.C."/>
            <person name="Ivanova N.N."/>
            <person name="Pagani I."/>
            <person name="Huntmann M."/>
            <person name="Wei C.L."/>
            <person name="Davenport K.W."/>
            <person name="Daligault H."/>
            <person name="Chain P.S."/>
            <person name="Chen A."/>
            <person name="Mavromatis K."/>
            <person name="Markowitz V."/>
            <person name="Szeto E."/>
            <person name="Mikhailova N."/>
            <person name="Pati A."/>
            <person name="Wagner M."/>
            <person name="Woyke T."/>
            <person name="Ollivier B."/>
            <person name="Klenk H.P."/>
            <person name="Spring S."/>
            <person name="Loy A."/>
        </authorList>
    </citation>
    <scope>NUCLEOTIDE SEQUENCE [LARGE SCALE GENOMIC DNA]</scope>
    <source>
        <strain evidence="2">DSM 22704 / JCM 16185 / SJ4</strain>
    </source>
</reference>
<proteinExistence type="predicted"/>
<accession>I4DCT7</accession>
<keyword evidence="2" id="KW-1185">Reference proteome</keyword>
<dbReference type="Proteomes" id="UP000002892">
    <property type="component" value="Plasmid pDESACI.01"/>
</dbReference>
<dbReference type="AlphaFoldDB" id="I4DCT7"/>
<dbReference type="HOGENOM" id="CLU_2492723_0_0_9"/>
<keyword evidence="1" id="KW-0614">Plasmid</keyword>
<name>I4DCT7_DESAJ</name>
<dbReference type="EMBL" id="CP003640">
    <property type="protein sequence ID" value="AFM43611.1"/>
    <property type="molecule type" value="Genomic_DNA"/>
</dbReference>
<geneLocation type="plasmid" evidence="1 2">
    <name>pDESACI.01</name>
</geneLocation>
<evidence type="ECO:0000313" key="1">
    <source>
        <dbReference type="EMBL" id="AFM43611.1"/>
    </source>
</evidence>